<keyword evidence="4 10" id="KW-0520">NAD</keyword>
<dbReference type="RefSeq" id="WP_169762891.1">
    <property type="nucleotide sequence ID" value="NZ_CAMPNB010000011.1"/>
</dbReference>
<dbReference type="EC" id="1.1.1.94" evidence="12"/>
<dbReference type="EMBL" id="JABCUS010000016">
    <property type="protein sequence ID" value="NMX03818.1"/>
    <property type="molecule type" value="Genomic_DNA"/>
</dbReference>
<comment type="caution">
    <text evidence="15">The sequence shown here is derived from an EMBL/GenBank/DDBJ whole genome shotgun (WGS) entry which is preliminary data.</text>
</comment>
<dbReference type="PRINTS" id="PR00077">
    <property type="entry name" value="GPDHDRGNASE"/>
</dbReference>
<name>A0A7Y0U0S1_9ACTO</name>
<dbReference type="EMBL" id="JABCUR010000003">
    <property type="protein sequence ID" value="NMW64836.1"/>
    <property type="molecule type" value="Genomic_DNA"/>
</dbReference>
<proteinExistence type="inferred from homology"/>
<dbReference type="GO" id="GO:0047952">
    <property type="term" value="F:glycerol-3-phosphate dehydrogenase [NAD(P)+] activity"/>
    <property type="evidence" value="ECO:0007669"/>
    <property type="project" value="UniProtKB-EC"/>
</dbReference>
<dbReference type="Proteomes" id="UP000575397">
    <property type="component" value="Unassembled WGS sequence"/>
</dbReference>
<dbReference type="GO" id="GO:0005975">
    <property type="term" value="P:carbohydrate metabolic process"/>
    <property type="evidence" value="ECO:0007669"/>
    <property type="project" value="InterPro"/>
</dbReference>
<evidence type="ECO:0000313" key="18">
    <source>
        <dbReference type="Proteomes" id="UP000578252"/>
    </source>
</evidence>
<evidence type="ECO:0000256" key="12">
    <source>
        <dbReference type="RuleBase" id="RU000439"/>
    </source>
</evidence>
<feature type="binding site" evidence="10">
    <location>
        <begin position="8"/>
        <end position="13"/>
    </location>
    <ligand>
        <name>NAD(+)</name>
        <dbReference type="ChEBI" id="CHEBI:57540"/>
    </ligand>
</feature>
<dbReference type="AlphaFoldDB" id="A0A7Y0U0S1"/>
<evidence type="ECO:0000256" key="3">
    <source>
        <dbReference type="ARBA" id="ARBA00023002"/>
    </source>
</evidence>
<feature type="binding site" evidence="9">
    <location>
        <position position="108"/>
    </location>
    <ligand>
        <name>substrate</name>
    </ligand>
</feature>
<keyword evidence="5" id="KW-0443">Lipid metabolism</keyword>
<evidence type="ECO:0000256" key="10">
    <source>
        <dbReference type="PIRSR" id="PIRSR000114-3"/>
    </source>
</evidence>
<comment type="similarity">
    <text evidence="1 11">Belongs to the NAD-dependent glycerol-3-phosphate dehydrogenase family.</text>
</comment>
<feature type="binding site" evidence="10">
    <location>
        <position position="149"/>
    </location>
    <ligand>
        <name>NAD(+)</name>
        <dbReference type="ChEBI" id="CHEBI:57540"/>
    </ligand>
</feature>
<evidence type="ECO:0000256" key="11">
    <source>
        <dbReference type="RuleBase" id="RU000437"/>
    </source>
</evidence>
<evidence type="ECO:0000256" key="2">
    <source>
        <dbReference type="ARBA" id="ARBA00022516"/>
    </source>
</evidence>
<dbReference type="GO" id="GO:0008654">
    <property type="term" value="P:phospholipid biosynthetic process"/>
    <property type="evidence" value="ECO:0007669"/>
    <property type="project" value="UniProtKB-KW"/>
</dbReference>
<dbReference type="Gene3D" id="1.10.1040.10">
    <property type="entry name" value="N-(1-d-carboxylethyl)-l-norvaline Dehydrogenase, domain 2"/>
    <property type="match status" value="1"/>
</dbReference>
<evidence type="ECO:0000256" key="1">
    <source>
        <dbReference type="ARBA" id="ARBA00011009"/>
    </source>
</evidence>
<dbReference type="PANTHER" id="PTHR11728:SF1">
    <property type="entry name" value="GLYCEROL-3-PHOSPHATE DEHYDROGENASE [NAD(+)] 2, CHLOROPLASTIC"/>
    <property type="match status" value="1"/>
</dbReference>
<dbReference type="SUPFAM" id="SSF51735">
    <property type="entry name" value="NAD(P)-binding Rossmann-fold domains"/>
    <property type="match status" value="1"/>
</dbReference>
<comment type="catalytic activity">
    <reaction evidence="12">
        <text>sn-glycerol 3-phosphate + NADP(+) = dihydroxyacetone phosphate + NADPH + H(+)</text>
        <dbReference type="Rhea" id="RHEA:11096"/>
        <dbReference type="ChEBI" id="CHEBI:15378"/>
        <dbReference type="ChEBI" id="CHEBI:57597"/>
        <dbReference type="ChEBI" id="CHEBI:57642"/>
        <dbReference type="ChEBI" id="CHEBI:57783"/>
        <dbReference type="ChEBI" id="CHEBI:58349"/>
        <dbReference type="EC" id="1.1.1.94"/>
    </reaction>
</comment>
<evidence type="ECO:0000256" key="5">
    <source>
        <dbReference type="ARBA" id="ARBA00023098"/>
    </source>
</evidence>
<feature type="domain" description="Glycerol-3-phosphate dehydrogenase NAD-dependent C-terminal" evidence="14">
    <location>
        <begin position="189"/>
        <end position="333"/>
    </location>
</feature>
<gene>
    <name evidence="16" type="ORF">HHJ77_07745</name>
    <name evidence="15" type="ORF">HHJ78_04650</name>
</gene>
<dbReference type="InterPro" id="IPR006109">
    <property type="entry name" value="G3P_DH_NAD-dep_C"/>
</dbReference>
<dbReference type="InterPro" id="IPR011128">
    <property type="entry name" value="G3P_DH_NAD-dep_N"/>
</dbReference>
<evidence type="ECO:0000256" key="9">
    <source>
        <dbReference type="PIRSR" id="PIRSR000114-2"/>
    </source>
</evidence>
<evidence type="ECO:0000256" key="7">
    <source>
        <dbReference type="ARBA" id="ARBA00023264"/>
    </source>
</evidence>
<dbReference type="PANTHER" id="PTHR11728">
    <property type="entry name" value="GLYCEROL-3-PHOSPHATE DEHYDROGENASE"/>
    <property type="match status" value="1"/>
</dbReference>
<dbReference type="Gene3D" id="3.40.50.720">
    <property type="entry name" value="NAD(P)-binding Rossmann-like Domain"/>
    <property type="match status" value="1"/>
</dbReference>
<dbReference type="GO" id="GO:0051287">
    <property type="term" value="F:NAD binding"/>
    <property type="evidence" value="ECO:0007669"/>
    <property type="project" value="InterPro"/>
</dbReference>
<evidence type="ECO:0000256" key="4">
    <source>
        <dbReference type="ARBA" id="ARBA00023027"/>
    </source>
</evidence>
<dbReference type="InterPro" id="IPR006168">
    <property type="entry name" value="G3P_DH_NAD-dep"/>
</dbReference>
<dbReference type="PIRSF" id="PIRSF000114">
    <property type="entry name" value="Glycerol-3-P_dh"/>
    <property type="match status" value="1"/>
</dbReference>
<dbReference type="Proteomes" id="UP000578252">
    <property type="component" value="Unassembled WGS sequence"/>
</dbReference>
<feature type="active site" description="Proton acceptor" evidence="8">
    <location>
        <position position="200"/>
    </location>
</feature>
<evidence type="ECO:0000259" key="13">
    <source>
        <dbReference type="Pfam" id="PF01210"/>
    </source>
</evidence>
<dbReference type="SUPFAM" id="SSF48179">
    <property type="entry name" value="6-phosphogluconate dehydrogenase C-terminal domain-like"/>
    <property type="match status" value="1"/>
</dbReference>
<organism evidence="15 18">
    <name type="scientific">Mobiluncus mulieris</name>
    <dbReference type="NCBI Taxonomy" id="2052"/>
    <lineage>
        <taxon>Bacteria</taxon>
        <taxon>Bacillati</taxon>
        <taxon>Actinomycetota</taxon>
        <taxon>Actinomycetes</taxon>
        <taxon>Actinomycetales</taxon>
        <taxon>Actinomycetaceae</taxon>
        <taxon>Mobiluncus</taxon>
    </lineage>
</organism>
<protein>
    <recommendedName>
        <fullName evidence="12">Glycerol-3-phosphate dehydrogenase</fullName>
        <ecNumber evidence="12">1.1.1.94</ecNumber>
    </recommendedName>
</protein>
<dbReference type="InterPro" id="IPR008927">
    <property type="entry name" value="6-PGluconate_DH-like_C_sf"/>
</dbReference>
<dbReference type="Pfam" id="PF07479">
    <property type="entry name" value="NAD_Gly3P_dh_C"/>
    <property type="match status" value="1"/>
</dbReference>
<dbReference type="Pfam" id="PF01210">
    <property type="entry name" value="NAD_Gly3P_dh_N"/>
    <property type="match status" value="1"/>
</dbReference>
<dbReference type="InterPro" id="IPR036291">
    <property type="entry name" value="NAD(P)-bd_dom_sf"/>
</dbReference>
<evidence type="ECO:0000256" key="6">
    <source>
        <dbReference type="ARBA" id="ARBA00023209"/>
    </source>
</evidence>
<evidence type="ECO:0000256" key="8">
    <source>
        <dbReference type="PIRSR" id="PIRSR000114-1"/>
    </source>
</evidence>
<evidence type="ECO:0000313" key="16">
    <source>
        <dbReference type="EMBL" id="NMX03818.1"/>
    </source>
</evidence>
<reference evidence="17 18" key="1">
    <citation type="submission" date="2020-04" db="EMBL/GenBank/DDBJ databases">
        <title>Antimicrobial susceptibility and clonality of vaginal-derived multi-drug resistant Mobiluncus isolates in China.</title>
        <authorList>
            <person name="Zhang X."/>
        </authorList>
    </citation>
    <scope>NUCLEOTIDE SEQUENCE [LARGE SCALE GENOMIC DNA]</scope>
    <source>
        <strain evidence="16 17">12</strain>
        <strain evidence="15 18">13</strain>
    </source>
</reference>
<dbReference type="GO" id="GO:0046168">
    <property type="term" value="P:glycerol-3-phosphate catabolic process"/>
    <property type="evidence" value="ECO:0007669"/>
    <property type="project" value="InterPro"/>
</dbReference>
<keyword evidence="3 11" id="KW-0560">Oxidoreductase</keyword>
<evidence type="ECO:0000313" key="17">
    <source>
        <dbReference type="Proteomes" id="UP000575397"/>
    </source>
</evidence>
<accession>A0A7Y0U0S1</accession>
<feature type="binding site" evidence="9">
    <location>
        <begin position="267"/>
        <end position="268"/>
    </location>
    <ligand>
        <name>substrate</name>
    </ligand>
</feature>
<dbReference type="GO" id="GO:0005829">
    <property type="term" value="C:cytosol"/>
    <property type="evidence" value="ECO:0007669"/>
    <property type="project" value="TreeGrafter"/>
</dbReference>
<dbReference type="InterPro" id="IPR013328">
    <property type="entry name" value="6PGD_dom2"/>
</dbReference>
<keyword evidence="7" id="KW-1208">Phospholipid metabolism</keyword>
<evidence type="ECO:0000259" key="14">
    <source>
        <dbReference type="Pfam" id="PF07479"/>
    </source>
</evidence>
<feature type="domain" description="Glycerol-3-phosphate dehydrogenase NAD-dependent N-terminal" evidence="13">
    <location>
        <begin position="4"/>
        <end position="168"/>
    </location>
</feature>
<evidence type="ECO:0000313" key="15">
    <source>
        <dbReference type="EMBL" id="NMW64836.1"/>
    </source>
</evidence>
<feature type="binding site" evidence="10">
    <location>
        <position position="267"/>
    </location>
    <ligand>
        <name>NAD(+)</name>
        <dbReference type="ChEBI" id="CHEBI:57540"/>
    </ligand>
</feature>
<keyword evidence="2" id="KW-0444">Lipid biosynthesis</keyword>
<sequence length="349" mass="36799">MSTITILGAGAMGSALCTPMIDAGWEVRLWGTWLDDHLLDAVEAGKNHPRTNEPLAQGVKLYRSDELEKALDGANVVVMSVASVGVAKVTELALPGIVKADALWLTSKGFCAKEDGEIQLLPDAIRRIAATQGYDQLPPIVAIAGPVKANECAAREPTATIFGCRDGQVSLRYARQARSQTYAIEASDDEVGVEICAPMKNVYAIALGIADGLQEATGVPHHNLKAATFSQAVREMSLLGAALGAKESTAFGLAGVGDLEVTGLSGRNKFYGVRLGRGENPQEALDEMARLEQTVEGVPAAALAQKFVSQKAPNLVEKLPLLQAVVRILDGKVEDVKSVVGQAVLPVKP</sequence>
<keyword evidence="6" id="KW-0594">Phospholipid biosynthesis</keyword>